<dbReference type="PANTHER" id="PTHR33877:SF2">
    <property type="entry name" value="OS07G0170200 PROTEIN"/>
    <property type="match status" value="1"/>
</dbReference>
<dbReference type="Gene3D" id="1.10.30.50">
    <property type="match status" value="1"/>
</dbReference>
<dbReference type="AlphaFoldDB" id="A0A9Q8X3T5"/>
<dbReference type="Pfam" id="PF14279">
    <property type="entry name" value="HNH_5"/>
    <property type="match status" value="1"/>
</dbReference>
<feature type="domain" description="HNH nuclease" evidence="1">
    <location>
        <begin position="75"/>
        <end position="128"/>
    </location>
</feature>
<organism evidence="2 3">
    <name type="scientific">SAR86 cluster bacterium</name>
    <dbReference type="NCBI Taxonomy" id="2030880"/>
    <lineage>
        <taxon>Bacteria</taxon>
        <taxon>Pseudomonadati</taxon>
        <taxon>Pseudomonadota</taxon>
        <taxon>Gammaproteobacteria</taxon>
        <taxon>SAR86 cluster</taxon>
    </lineage>
</organism>
<proteinExistence type="predicted"/>
<protein>
    <submittedName>
        <fullName evidence="2">HNH endonuclease</fullName>
    </submittedName>
</protein>
<dbReference type="PANTHER" id="PTHR33877">
    <property type="entry name" value="SLL1193 PROTEIN"/>
    <property type="match status" value="1"/>
</dbReference>
<keyword evidence="2" id="KW-0255">Endonuclease</keyword>
<keyword evidence="3" id="KW-1185">Reference proteome</keyword>
<evidence type="ECO:0000313" key="3">
    <source>
        <dbReference type="Proteomes" id="UP001056381"/>
    </source>
</evidence>
<dbReference type="EMBL" id="CP097966">
    <property type="protein sequence ID" value="URQ62806.1"/>
    <property type="molecule type" value="Genomic_DNA"/>
</dbReference>
<reference evidence="2" key="1">
    <citation type="submission" date="2022-05" db="EMBL/GenBank/DDBJ databases">
        <title>Single-amplified genomics reveal most streamlined microbe among free-living bacteria.</title>
        <authorList>
            <person name="Roda-Garcia J."/>
            <person name="Haro-Moreno J.M."/>
            <person name="Rodriguez-Valera F."/>
            <person name="Almagro-Moreno S."/>
            <person name="Lopez-Perez M."/>
        </authorList>
    </citation>
    <scope>NUCLEOTIDE SEQUENCE</scope>
    <source>
        <strain evidence="2">TMED112-D2-2</strain>
    </source>
</reference>
<dbReference type="CDD" id="cd00085">
    <property type="entry name" value="HNHc"/>
    <property type="match status" value="1"/>
</dbReference>
<dbReference type="InterPro" id="IPR029471">
    <property type="entry name" value="HNH_5"/>
</dbReference>
<keyword evidence="2" id="KW-0378">Hydrolase</keyword>
<dbReference type="Proteomes" id="UP001056381">
    <property type="component" value="Chromosome"/>
</dbReference>
<name>A0A9Q8X3T5_9GAMM</name>
<dbReference type="InterPro" id="IPR052892">
    <property type="entry name" value="NA-targeting_endonuclease"/>
</dbReference>
<evidence type="ECO:0000259" key="1">
    <source>
        <dbReference type="SMART" id="SM00507"/>
    </source>
</evidence>
<sequence>MPKDCLLLNGNGKPVSYFPLSTLDWKTAIKLIFTRNVVIVKNHEDWIVRSPSVEVEVPSIIMLKRFHKFQNYVKFSRSNVYLRDMYKCQYCLDIFDVNQLTLDHVIPRSKGGQTEWQNIVTCCKSCNTKKGSKTLKPKIEPKKPSFAHLLNGHKLNRSDFPDKSWADYIF</sequence>
<gene>
    <name evidence="2" type="ORF">M9B40_03510</name>
</gene>
<dbReference type="InterPro" id="IPR003615">
    <property type="entry name" value="HNH_nuc"/>
</dbReference>
<evidence type="ECO:0000313" key="2">
    <source>
        <dbReference type="EMBL" id="URQ62806.1"/>
    </source>
</evidence>
<keyword evidence="2" id="KW-0540">Nuclease</keyword>
<dbReference type="SMART" id="SM00507">
    <property type="entry name" value="HNHc"/>
    <property type="match status" value="1"/>
</dbReference>
<dbReference type="GO" id="GO:0004519">
    <property type="term" value="F:endonuclease activity"/>
    <property type="evidence" value="ECO:0007669"/>
    <property type="project" value="UniProtKB-KW"/>
</dbReference>
<accession>A0A9Q8X3T5</accession>